<dbReference type="OrthoDB" id="9804104at2"/>
<dbReference type="KEGG" id="zga:ZOBELLIA_188"/>
<dbReference type="PRINTS" id="PR00081">
    <property type="entry name" value="GDHRDH"/>
</dbReference>
<keyword evidence="5" id="KW-1185">Reference proteome</keyword>
<protein>
    <submittedName>
        <fullName evidence="4">Gluconate-5-dehydrogenase</fullName>
        <ecNumber evidence="4">1.1.1.69</ecNumber>
    </submittedName>
</protein>
<keyword evidence="2 4" id="KW-0560">Oxidoreductase</keyword>
<dbReference type="InterPro" id="IPR020904">
    <property type="entry name" value="Sc_DH/Rdtase_CS"/>
</dbReference>
<reference evidence="5" key="1">
    <citation type="submission" date="2009-07" db="EMBL/GenBank/DDBJ databases">
        <title>Complete genome sequence of Zobellia galactanivorans Dsij.</title>
        <authorList>
            <consortium name="Genoscope - CEA"/>
        </authorList>
    </citation>
    <scope>NUCLEOTIDE SEQUENCE [LARGE SCALE GENOMIC DNA]</scope>
    <source>
        <strain evidence="5">DSM 12802 / CCUG 47099 / CIP 106680 / NCIMB 13871 / Dsij</strain>
    </source>
</reference>
<dbReference type="NCBIfam" id="NF005488">
    <property type="entry name" value="PRK07097.1"/>
    <property type="match status" value="1"/>
</dbReference>
<dbReference type="EMBL" id="FP476056">
    <property type="protein sequence ID" value="CAZ94261.1"/>
    <property type="molecule type" value="Genomic_DNA"/>
</dbReference>
<evidence type="ECO:0000256" key="3">
    <source>
        <dbReference type="RuleBase" id="RU000363"/>
    </source>
</evidence>
<dbReference type="AlphaFoldDB" id="G0L8Y3"/>
<dbReference type="EC" id="1.1.1.69" evidence="4"/>
<dbReference type="Pfam" id="PF00106">
    <property type="entry name" value="adh_short"/>
    <property type="match status" value="1"/>
</dbReference>
<name>G0L8Y3_ZOBGA</name>
<dbReference type="PROSITE" id="PS00061">
    <property type="entry name" value="ADH_SHORT"/>
    <property type="match status" value="1"/>
</dbReference>
<dbReference type="PRINTS" id="PR00080">
    <property type="entry name" value="SDRFAMILY"/>
</dbReference>
<gene>
    <name evidence="4" type="primary">idnO1</name>
    <name evidence="4" type="ordered locus">zobellia_188</name>
</gene>
<comment type="similarity">
    <text evidence="1 3">Belongs to the short-chain dehydrogenases/reductases (SDR) family.</text>
</comment>
<evidence type="ECO:0000256" key="1">
    <source>
        <dbReference type="ARBA" id="ARBA00006484"/>
    </source>
</evidence>
<dbReference type="HOGENOM" id="CLU_010194_1_1_10"/>
<reference evidence="4 5" key="2">
    <citation type="journal article" date="2012" name="Environ. Microbiol.">
        <title>Characterization of the first alginolytic operons in a marine bacterium: from their emergence in marine Flavobacteriia to their independent transfers to marine Proteobacteria and human gut Bacteroides.</title>
        <authorList>
            <person name="Thomas F."/>
            <person name="Barbeyron T."/>
            <person name="Tonon T."/>
            <person name="Genicot S."/>
            <person name="Czjzek M."/>
            <person name="Michel G."/>
        </authorList>
    </citation>
    <scope>NUCLEOTIDE SEQUENCE [LARGE SCALE GENOMIC DNA]</scope>
    <source>
        <strain evidence="5">DSM 12802 / CCUG 47099 / CIP 106680 / NCIMB 13871 / Dsij</strain>
    </source>
</reference>
<sequence length="266" mass="28883">MAHILNSFKLEGKNALVTGGSDGIGKVIALALAQAGAKVCINGRNQDKLDSVKNEFANLGYEIFTIAFDVSDQQEITVSFETIKRFFGTIDILVNNAGIIKRSPILDMNNDDFRKVIDINLISAFMVSKSVVPEMIEKGGGKIINICSLMSEYGRNSVSAYAAAKGGLKMLTKNMCVEWGRHNIQVNGIGPGYIKTAKTKAYASKNHPFNKLIMMRTPANRWGEVEDLCGTALLLSSQAGDFINGQIIYVDGGITANFGYLEGENK</sequence>
<dbReference type="STRING" id="63186.ZOBELLIA_188"/>
<proteinExistence type="inferred from homology"/>
<dbReference type="FunFam" id="3.40.50.720:FF:000084">
    <property type="entry name" value="Short-chain dehydrogenase reductase"/>
    <property type="match status" value="1"/>
</dbReference>
<dbReference type="Proteomes" id="UP000008898">
    <property type="component" value="Chromosome"/>
</dbReference>
<dbReference type="PANTHER" id="PTHR43669">
    <property type="entry name" value="5-KETO-D-GLUCONATE 5-REDUCTASE"/>
    <property type="match status" value="1"/>
</dbReference>
<organism evidence="4 5">
    <name type="scientific">Zobellia galactanivorans (strain DSM 12802 / CCUG 47099 / CIP 106680 / NCIMB 13871 / Dsij)</name>
    <dbReference type="NCBI Taxonomy" id="63186"/>
    <lineage>
        <taxon>Bacteria</taxon>
        <taxon>Pseudomonadati</taxon>
        <taxon>Bacteroidota</taxon>
        <taxon>Flavobacteriia</taxon>
        <taxon>Flavobacteriales</taxon>
        <taxon>Flavobacteriaceae</taxon>
        <taxon>Zobellia</taxon>
    </lineage>
</organism>
<dbReference type="SUPFAM" id="SSF51735">
    <property type="entry name" value="NAD(P)-binding Rossmann-fold domains"/>
    <property type="match status" value="1"/>
</dbReference>
<evidence type="ECO:0000313" key="4">
    <source>
        <dbReference type="EMBL" id="CAZ94261.1"/>
    </source>
</evidence>
<dbReference type="InterPro" id="IPR036291">
    <property type="entry name" value="NAD(P)-bd_dom_sf"/>
</dbReference>
<dbReference type="GO" id="GO:0008874">
    <property type="term" value="F:gluconate 5-dehydrogenase activity"/>
    <property type="evidence" value="ECO:0007669"/>
    <property type="project" value="UniProtKB-EC"/>
</dbReference>
<dbReference type="Gene3D" id="3.40.50.720">
    <property type="entry name" value="NAD(P)-binding Rossmann-like Domain"/>
    <property type="match status" value="1"/>
</dbReference>
<dbReference type="InterPro" id="IPR002347">
    <property type="entry name" value="SDR_fam"/>
</dbReference>
<dbReference type="RefSeq" id="WP_013991574.1">
    <property type="nucleotide sequence ID" value="NC_015844.1"/>
</dbReference>
<accession>G0L8Y3</accession>
<evidence type="ECO:0000256" key="2">
    <source>
        <dbReference type="ARBA" id="ARBA00023002"/>
    </source>
</evidence>
<evidence type="ECO:0000313" key="5">
    <source>
        <dbReference type="Proteomes" id="UP000008898"/>
    </source>
</evidence>
<dbReference type="PANTHER" id="PTHR43669:SF14">
    <property type="entry name" value="OXIDOREDUCTASE"/>
    <property type="match status" value="1"/>
</dbReference>
<dbReference type="PATRIC" id="fig|63186.3.peg.190"/>